<dbReference type="InterPro" id="IPR013103">
    <property type="entry name" value="RVT_2"/>
</dbReference>
<evidence type="ECO:0000313" key="3">
    <source>
        <dbReference type="EMBL" id="KAD5508937.1"/>
    </source>
</evidence>
<reference evidence="3 4" key="1">
    <citation type="submission" date="2019-05" db="EMBL/GenBank/DDBJ databases">
        <title>Mikania micrantha, genome provides insights into the molecular mechanism of rapid growth.</title>
        <authorList>
            <person name="Liu B."/>
        </authorList>
    </citation>
    <scope>NUCLEOTIDE SEQUENCE [LARGE SCALE GENOMIC DNA]</scope>
    <source>
        <strain evidence="3">NLD-2019</strain>
        <tissue evidence="3">Leaf</tissue>
    </source>
</reference>
<dbReference type="OrthoDB" id="1917367at2759"/>
<evidence type="ECO:0000313" key="4">
    <source>
        <dbReference type="Proteomes" id="UP000326396"/>
    </source>
</evidence>
<dbReference type="Pfam" id="PF07727">
    <property type="entry name" value="RVT_2"/>
    <property type="match status" value="1"/>
</dbReference>
<keyword evidence="4" id="KW-1185">Reference proteome</keyword>
<feature type="domain" description="Reverse transcriptase Ty1/copia-type" evidence="2">
    <location>
        <begin position="269"/>
        <end position="314"/>
    </location>
</feature>
<dbReference type="EMBL" id="SZYD01000008">
    <property type="protein sequence ID" value="KAD5508937.1"/>
    <property type="molecule type" value="Genomic_DNA"/>
</dbReference>
<organism evidence="3 4">
    <name type="scientific">Mikania micrantha</name>
    <name type="common">bitter vine</name>
    <dbReference type="NCBI Taxonomy" id="192012"/>
    <lineage>
        <taxon>Eukaryota</taxon>
        <taxon>Viridiplantae</taxon>
        <taxon>Streptophyta</taxon>
        <taxon>Embryophyta</taxon>
        <taxon>Tracheophyta</taxon>
        <taxon>Spermatophyta</taxon>
        <taxon>Magnoliopsida</taxon>
        <taxon>eudicotyledons</taxon>
        <taxon>Gunneridae</taxon>
        <taxon>Pentapetalae</taxon>
        <taxon>asterids</taxon>
        <taxon>campanulids</taxon>
        <taxon>Asterales</taxon>
        <taxon>Asteraceae</taxon>
        <taxon>Asteroideae</taxon>
        <taxon>Heliantheae alliance</taxon>
        <taxon>Eupatorieae</taxon>
        <taxon>Mikania</taxon>
    </lineage>
</organism>
<feature type="region of interest" description="Disordered" evidence="1">
    <location>
        <begin position="143"/>
        <end position="190"/>
    </location>
</feature>
<feature type="compositionally biased region" description="Polar residues" evidence="1">
    <location>
        <begin position="146"/>
        <end position="166"/>
    </location>
</feature>
<sequence length="315" mass="36006">MRFCTGVQQIRRLGGGRWLMHLHVIEGCTEVRRAESIVDALRCWAVSTKLLWWIPRSGHQPRARQRGQWSRVPEQQGHQCDPILCMQPHEGEIALPRPNRLRRNRVVISRDVFSEAQSWSWNKHQTQGHVKEADFVLHINPHEEGSSAQNSGDGSSEPSNPMSPHMNNLYGDSDPNMAEDETYDDTPPQGMKSLHEIYDLLLTEGEPTNFKEDAVNKEGKQAMEIEIASVEKNKTWELTDLPLGHRPIGLKWVYKIKRNASGANTRYKARLEMVRLILALAAQRGWSVHHLDVKTTFLHGELKEEVFVSQSEGFV</sequence>
<protein>
    <recommendedName>
        <fullName evidence="2">Reverse transcriptase Ty1/copia-type domain-containing protein</fullName>
    </recommendedName>
</protein>
<accession>A0A5N6NYV6</accession>
<comment type="caution">
    <text evidence="3">The sequence shown here is derived from an EMBL/GenBank/DDBJ whole genome shotgun (WGS) entry which is preliminary data.</text>
</comment>
<gene>
    <name evidence="3" type="ORF">E3N88_16640</name>
</gene>
<dbReference type="AlphaFoldDB" id="A0A5N6NYV6"/>
<dbReference type="Proteomes" id="UP000326396">
    <property type="component" value="Linkage Group LG16"/>
</dbReference>
<proteinExistence type="predicted"/>
<evidence type="ECO:0000256" key="1">
    <source>
        <dbReference type="SAM" id="MobiDB-lite"/>
    </source>
</evidence>
<evidence type="ECO:0000259" key="2">
    <source>
        <dbReference type="Pfam" id="PF07727"/>
    </source>
</evidence>
<name>A0A5N6NYV6_9ASTR</name>